<dbReference type="RefSeq" id="WP_242287185.1">
    <property type="nucleotide sequence ID" value="NZ_JAKKSL010000003.1"/>
</dbReference>
<feature type="signal peptide" evidence="1">
    <location>
        <begin position="1"/>
        <end position="21"/>
    </location>
</feature>
<protein>
    <submittedName>
        <fullName evidence="2">Uncharacterized protein</fullName>
    </submittedName>
</protein>
<gene>
    <name evidence="2" type="ORF">L3081_16625</name>
</gene>
<comment type="caution">
    <text evidence="2">The sequence shown here is derived from an EMBL/GenBank/DDBJ whole genome shotgun (WGS) entry which is preliminary data.</text>
</comment>
<sequence length="79" mass="8597">MKKLVFIIIALISMLPSTSNATLITPSAITSTGGFNNDVALINDGIIRLNQAYGVLIQTFGGIVHSRQHLRWILASYII</sequence>
<keyword evidence="3" id="KW-1185">Reference proteome</keyword>
<reference evidence="2" key="1">
    <citation type="submission" date="2022-01" db="EMBL/GenBank/DDBJ databases">
        <title>Colwellia maritima, isolated from seawater.</title>
        <authorList>
            <person name="Kristyanto S."/>
            <person name="Jung J."/>
            <person name="Jeon C.O."/>
        </authorList>
    </citation>
    <scope>NUCLEOTIDE SEQUENCE</scope>
    <source>
        <strain evidence="2">MSW7</strain>
    </source>
</reference>
<proteinExistence type="predicted"/>
<dbReference type="EMBL" id="JAKKSL010000003">
    <property type="protein sequence ID" value="MCI2284713.1"/>
    <property type="molecule type" value="Genomic_DNA"/>
</dbReference>
<name>A0ABS9X3A9_9GAMM</name>
<evidence type="ECO:0000256" key="1">
    <source>
        <dbReference type="SAM" id="SignalP"/>
    </source>
</evidence>
<dbReference type="Proteomes" id="UP001139646">
    <property type="component" value="Unassembled WGS sequence"/>
</dbReference>
<evidence type="ECO:0000313" key="3">
    <source>
        <dbReference type="Proteomes" id="UP001139646"/>
    </source>
</evidence>
<evidence type="ECO:0000313" key="2">
    <source>
        <dbReference type="EMBL" id="MCI2284713.1"/>
    </source>
</evidence>
<feature type="chain" id="PRO_5047489359" evidence="1">
    <location>
        <begin position="22"/>
        <end position="79"/>
    </location>
</feature>
<accession>A0ABS9X3A9</accession>
<organism evidence="2 3">
    <name type="scientific">Colwellia maritima</name>
    <dbReference type="NCBI Taxonomy" id="2912588"/>
    <lineage>
        <taxon>Bacteria</taxon>
        <taxon>Pseudomonadati</taxon>
        <taxon>Pseudomonadota</taxon>
        <taxon>Gammaproteobacteria</taxon>
        <taxon>Alteromonadales</taxon>
        <taxon>Colwelliaceae</taxon>
        <taxon>Colwellia</taxon>
    </lineage>
</organism>
<keyword evidence="1" id="KW-0732">Signal</keyword>